<feature type="transmembrane region" description="Helical" evidence="9">
    <location>
        <begin position="52"/>
        <end position="74"/>
    </location>
</feature>
<evidence type="ECO:0000256" key="2">
    <source>
        <dbReference type="ARBA" id="ARBA00012438"/>
    </source>
</evidence>
<feature type="transmembrane region" description="Helical" evidence="9">
    <location>
        <begin position="149"/>
        <end position="169"/>
    </location>
</feature>
<dbReference type="Pfam" id="PF07730">
    <property type="entry name" value="HisKA_3"/>
    <property type="match status" value="1"/>
</dbReference>
<dbReference type="Pfam" id="PF23539">
    <property type="entry name" value="DUF7134"/>
    <property type="match status" value="1"/>
</dbReference>
<evidence type="ECO:0000313" key="12">
    <source>
        <dbReference type="Proteomes" id="UP001558481"/>
    </source>
</evidence>
<evidence type="ECO:0000256" key="7">
    <source>
        <dbReference type="ARBA" id="ARBA00022840"/>
    </source>
</evidence>
<name>A0ABV3V5P6_9MICC</name>
<reference evidence="11 12" key="1">
    <citation type="journal article" date="2024" name="Fungal Genet. Biol.">
        <title>The porcine skin microbiome exhibits broad fungal antagonism.</title>
        <authorList>
            <person name="De La Cruz K.F."/>
            <person name="Townsend E.C."/>
            <person name="Alex Cheong J.Z."/>
            <person name="Salamzade R."/>
            <person name="Liu A."/>
            <person name="Sandstrom S."/>
            <person name="Davila E."/>
            <person name="Huang L."/>
            <person name="Xu K.H."/>
            <person name="Wu S.Y."/>
            <person name="Meudt J.J."/>
            <person name="Shanmuganayagam D."/>
            <person name="Gibson A.L.F."/>
            <person name="Kalan L.R."/>
        </authorList>
    </citation>
    <scope>NUCLEOTIDE SEQUENCE [LARGE SCALE GENOMIC DNA]</scope>
    <source>
        <strain evidence="11 12">LK2625</strain>
    </source>
</reference>
<dbReference type="InterPro" id="IPR003594">
    <property type="entry name" value="HATPase_dom"/>
</dbReference>
<dbReference type="InterPro" id="IPR050482">
    <property type="entry name" value="Sensor_HK_TwoCompSys"/>
</dbReference>
<dbReference type="Proteomes" id="UP001558481">
    <property type="component" value="Unassembled WGS sequence"/>
</dbReference>
<keyword evidence="9" id="KW-0472">Membrane</keyword>
<dbReference type="CDD" id="cd16917">
    <property type="entry name" value="HATPase_UhpB-NarQ-NarX-like"/>
    <property type="match status" value="1"/>
</dbReference>
<dbReference type="InterPro" id="IPR036890">
    <property type="entry name" value="HATPase_C_sf"/>
</dbReference>
<dbReference type="Gene3D" id="3.30.565.10">
    <property type="entry name" value="Histidine kinase-like ATPase, C-terminal domain"/>
    <property type="match status" value="1"/>
</dbReference>
<dbReference type="EC" id="2.7.13.3" evidence="2"/>
<keyword evidence="7" id="KW-0067">ATP-binding</keyword>
<keyword evidence="3" id="KW-0597">Phosphoprotein</keyword>
<feature type="transmembrane region" description="Helical" evidence="9">
    <location>
        <begin position="80"/>
        <end position="111"/>
    </location>
</feature>
<keyword evidence="5" id="KW-0547">Nucleotide-binding</keyword>
<evidence type="ECO:0000256" key="9">
    <source>
        <dbReference type="SAM" id="Phobius"/>
    </source>
</evidence>
<accession>A0ABV3V5P6</accession>
<evidence type="ECO:0000256" key="1">
    <source>
        <dbReference type="ARBA" id="ARBA00000085"/>
    </source>
</evidence>
<evidence type="ECO:0000259" key="10">
    <source>
        <dbReference type="SMART" id="SM00387"/>
    </source>
</evidence>
<proteinExistence type="predicted"/>
<evidence type="ECO:0000256" key="6">
    <source>
        <dbReference type="ARBA" id="ARBA00022777"/>
    </source>
</evidence>
<feature type="transmembrane region" description="Helical" evidence="9">
    <location>
        <begin position="118"/>
        <end position="143"/>
    </location>
</feature>
<dbReference type="Pfam" id="PF02518">
    <property type="entry name" value="HATPase_c"/>
    <property type="match status" value="1"/>
</dbReference>
<dbReference type="PANTHER" id="PTHR24421">
    <property type="entry name" value="NITRATE/NITRITE SENSOR PROTEIN NARX-RELATED"/>
    <property type="match status" value="1"/>
</dbReference>
<evidence type="ECO:0000313" key="11">
    <source>
        <dbReference type="EMBL" id="MEX3596058.1"/>
    </source>
</evidence>
<keyword evidence="9" id="KW-0812">Transmembrane</keyword>
<keyword evidence="12" id="KW-1185">Reference proteome</keyword>
<organism evidence="11 12">
    <name type="scientific">Kocuria carniphila</name>
    <dbReference type="NCBI Taxonomy" id="262208"/>
    <lineage>
        <taxon>Bacteria</taxon>
        <taxon>Bacillati</taxon>
        <taxon>Actinomycetota</taxon>
        <taxon>Actinomycetes</taxon>
        <taxon>Micrococcales</taxon>
        <taxon>Micrococcaceae</taxon>
        <taxon>Kocuria</taxon>
    </lineage>
</organism>
<dbReference type="Gene3D" id="1.20.5.1930">
    <property type="match status" value="1"/>
</dbReference>
<dbReference type="SUPFAM" id="SSF55874">
    <property type="entry name" value="ATPase domain of HSP90 chaperone/DNA topoisomerase II/histidine kinase"/>
    <property type="match status" value="1"/>
</dbReference>
<dbReference type="InterPro" id="IPR055558">
    <property type="entry name" value="DUF7134"/>
</dbReference>
<protein>
    <recommendedName>
        <fullName evidence="2">histidine kinase</fullName>
        <ecNumber evidence="2">2.7.13.3</ecNumber>
    </recommendedName>
</protein>
<keyword evidence="8" id="KW-0902">Two-component regulatory system</keyword>
<evidence type="ECO:0000256" key="3">
    <source>
        <dbReference type="ARBA" id="ARBA00022553"/>
    </source>
</evidence>
<evidence type="ECO:0000256" key="8">
    <source>
        <dbReference type="ARBA" id="ARBA00023012"/>
    </source>
</evidence>
<keyword evidence="4" id="KW-0808">Transferase</keyword>
<sequence>MKVPVPARVALVPGAFAAPGPGSWLGTRAWLLDLLVVVGVFLYNLPIIPIYAIDVVAGVGLVGVSVVLCGPYLLRRRYPLGVLGVMLLAACVQLALGAPILAADAMLLFAVYNVATRYLWWASLVGAVATVAWLLVAVIPHLGADFLDVGQLGVLIVVTFWVWTWGTLVRIRRQYIAGLHDRADQAERERETNARIAVADERARIAREIHDIVSHSLSVVVVMSDGAATKVDSEPDRAKAAMLGVRDTGRTALAEMRRMLGVLRDDEPGSHAPQPGFLQLDALVEQSRAIDMPVDLTVSGEAAPLPQGVELTVYRVVQEALTNVRKHAGPDLTRVNVRLTYRPGEVEVRVSDDGRGPTNDAGGHGLIGMRERVAAHEGTLTAGPGAGGGFEVVAVLPREVEVA</sequence>
<dbReference type="SMART" id="SM00387">
    <property type="entry name" value="HATPase_c"/>
    <property type="match status" value="1"/>
</dbReference>
<comment type="caution">
    <text evidence="11">The sequence shown here is derived from an EMBL/GenBank/DDBJ whole genome shotgun (WGS) entry which is preliminary data.</text>
</comment>
<dbReference type="PANTHER" id="PTHR24421:SF10">
    <property type="entry name" value="NITRATE_NITRITE SENSOR PROTEIN NARQ"/>
    <property type="match status" value="1"/>
</dbReference>
<evidence type="ECO:0000256" key="5">
    <source>
        <dbReference type="ARBA" id="ARBA00022741"/>
    </source>
</evidence>
<keyword evidence="6 11" id="KW-0418">Kinase</keyword>
<dbReference type="InterPro" id="IPR011712">
    <property type="entry name" value="Sig_transdc_His_kin_sub3_dim/P"/>
</dbReference>
<comment type="catalytic activity">
    <reaction evidence="1">
        <text>ATP + protein L-histidine = ADP + protein N-phospho-L-histidine.</text>
        <dbReference type="EC" id="2.7.13.3"/>
    </reaction>
</comment>
<dbReference type="EMBL" id="JAYWLU010000023">
    <property type="protein sequence ID" value="MEX3596058.1"/>
    <property type="molecule type" value="Genomic_DNA"/>
</dbReference>
<keyword evidence="9" id="KW-1133">Transmembrane helix</keyword>
<dbReference type="RefSeq" id="WP_368630107.1">
    <property type="nucleotide sequence ID" value="NZ_JAYWLU010000023.1"/>
</dbReference>
<feature type="domain" description="Histidine kinase/HSP90-like ATPase" evidence="10">
    <location>
        <begin position="308"/>
        <end position="400"/>
    </location>
</feature>
<gene>
    <name evidence="11" type="ORF">VVR66_15185</name>
</gene>
<evidence type="ECO:0000256" key="4">
    <source>
        <dbReference type="ARBA" id="ARBA00022679"/>
    </source>
</evidence>
<dbReference type="GO" id="GO:0016301">
    <property type="term" value="F:kinase activity"/>
    <property type="evidence" value="ECO:0007669"/>
    <property type="project" value="UniProtKB-KW"/>
</dbReference>